<organism evidence="4 5">
    <name type="scientific">Bigelowiella natans</name>
    <name type="common">Pedinomonas minutissima</name>
    <name type="synonym">Chlorarachnion sp. (strain CCMP621)</name>
    <dbReference type="NCBI Taxonomy" id="227086"/>
    <lineage>
        <taxon>Eukaryota</taxon>
        <taxon>Sar</taxon>
        <taxon>Rhizaria</taxon>
        <taxon>Cercozoa</taxon>
        <taxon>Chlorarachniophyceae</taxon>
        <taxon>Bigelowiella</taxon>
    </lineage>
</organism>
<dbReference type="GeneID" id="5788265"/>
<dbReference type="GO" id="GO:1990904">
    <property type="term" value="C:ribonucleoprotein complex"/>
    <property type="evidence" value="ECO:0007669"/>
    <property type="project" value="UniProtKB-KW"/>
</dbReference>
<dbReference type="GO" id="GO:0003735">
    <property type="term" value="F:structural constituent of ribosome"/>
    <property type="evidence" value="ECO:0007669"/>
    <property type="project" value="InterPro"/>
</dbReference>
<proteinExistence type="inferred from homology"/>
<accession>Q3LVW0</accession>
<dbReference type="GO" id="GO:0005840">
    <property type="term" value="C:ribosome"/>
    <property type="evidence" value="ECO:0007669"/>
    <property type="project" value="UniProtKB-KW"/>
</dbReference>
<evidence type="ECO:0000256" key="2">
    <source>
        <dbReference type="ARBA" id="ARBA00022980"/>
    </source>
</evidence>
<geneLocation type="nucleomorph" evidence="4"/>
<dbReference type="RefSeq" id="XP_001713017.1">
    <property type="nucleotide sequence ID" value="XM_001712965.1"/>
</dbReference>
<dbReference type="Pfam" id="PF01092">
    <property type="entry name" value="Ribosomal_S6e"/>
    <property type="match status" value="1"/>
</dbReference>
<keyword evidence="2 4" id="KW-0689">Ribosomal protein</keyword>
<gene>
    <name evidence="4" type="primary">rps6</name>
</gene>
<dbReference type="InterPro" id="IPR001377">
    <property type="entry name" value="Ribosomal_eS6"/>
</dbReference>
<dbReference type="EMBL" id="DQ158858">
    <property type="protein sequence ID" value="ABA27405.1"/>
    <property type="molecule type" value="Genomic_DNA"/>
</dbReference>
<evidence type="ECO:0000313" key="4">
    <source>
        <dbReference type="EMBL" id="ABA27405.1"/>
    </source>
</evidence>
<dbReference type="SMART" id="SM01405">
    <property type="entry name" value="Ribosomal_S6e"/>
    <property type="match status" value="1"/>
</dbReference>
<sequence>MKINIADPILGTQYSIKRDDEFIEHIIGRKIGDTIEGSILGEDFSRNEFLINGGHDKQGFLLKKNLNTFERLKINVKKGSLGNRSHFKRKNLTKKRTVRGGILSSEISSINLVKLPNNVKESSVFPSKEQKLAKRVTKLKTLFKTYSKLKFKTLLFYFLKIKYSNTEITNQEMNLILKCNPILSYFTKKSNYFRFHRKDNFNSIRKFRKLKKSFSNKKALPFNGSNTSNALRNVTNFNK</sequence>
<evidence type="ECO:0000256" key="3">
    <source>
        <dbReference type="ARBA" id="ARBA00023274"/>
    </source>
</evidence>
<name>Q3LVW0_BIGNA</name>
<evidence type="ECO:0000256" key="1">
    <source>
        <dbReference type="ARBA" id="ARBA00009312"/>
    </source>
</evidence>
<dbReference type="PANTHER" id="PTHR11502">
    <property type="entry name" value="40S RIBOSOMAL PROTEIN S6"/>
    <property type="match status" value="1"/>
</dbReference>
<dbReference type="Proteomes" id="UP000243425">
    <property type="component" value="Nucleomorph 3"/>
</dbReference>
<reference evidence="4 5" key="1">
    <citation type="journal article" date="2006" name="Proc. Natl. Acad. Sci. U.S.A.">
        <title>Complete nucleotide sequence of the chlorarachniophyte nucleomorph: nature's smallest nucleus.</title>
        <authorList>
            <person name="Gilson P.R."/>
            <person name="Su V."/>
            <person name="Slamovits C.H."/>
            <person name="Reith M.E."/>
            <person name="Keeling P.J."/>
            <person name="McFadden G.I."/>
        </authorList>
    </citation>
    <scope>NUCLEOTIDE SEQUENCE [LARGE SCALE GENOMIC DNA]</scope>
    <source>
        <strain evidence="5">CCMP621</strain>
    </source>
</reference>
<evidence type="ECO:0000313" key="5">
    <source>
        <dbReference type="Proteomes" id="UP000243425"/>
    </source>
</evidence>
<protein>
    <submittedName>
        <fullName evidence="4">Ribosomal protein S6</fullName>
    </submittedName>
</protein>
<keyword evidence="4" id="KW-0542">Nucleomorph</keyword>
<dbReference type="AlphaFoldDB" id="Q3LVW0"/>
<keyword evidence="3" id="KW-0687">Ribonucleoprotein</keyword>
<comment type="similarity">
    <text evidence="1">Belongs to the eukaryotic ribosomal protein eS6 family.</text>
</comment>
<dbReference type="GO" id="GO:0006412">
    <property type="term" value="P:translation"/>
    <property type="evidence" value="ECO:0007669"/>
    <property type="project" value="InterPro"/>
</dbReference>